<name>A0A5J9UQ19_9POAL</name>
<dbReference type="AlphaFoldDB" id="A0A5J9UQ19"/>
<evidence type="ECO:0000256" key="1">
    <source>
        <dbReference type="ARBA" id="ARBA00008894"/>
    </source>
</evidence>
<dbReference type="Gene3D" id="1.20.5.4130">
    <property type="match status" value="1"/>
</dbReference>
<evidence type="ECO:0000313" key="7">
    <source>
        <dbReference type="EMBL" id="TVU25833.1"/>
    </source>
</evidence>
<sequence length="179" mass="20026">MGVQGSVVDATIGWLVQSILSSLTDKLDVWATEVGLAGDTQRLEREMRSVEALLAAARRIGDGNLPLARSMDNLRQLLYDAEDVLDELDYHRLQREIQQGNAGTSLDRSSEYSANSSFSSSTCHLARDDAKHSFTSWASKAVDFVMSHAGRKRRRAEQELEDILVPLQNKHDISRRINK</sequence>
<feature type="domain" description="Disease resistance N-terminal" evidence="6">
    <location>
        <begin position="13"/>
        <end position="103"/>
    </location>
</feature>
<dbReference type="GO" id="GO:0006952">
    <property type="term" value="P:defense response"/>
    <property type="evidence" value="ECO:0007669"/>
    <property type="project" value="UniProtKB-KW"/>
</dbReference>
<dbReference type="Pfam" id="PF18052">
    <property type="entry name" value="Rx_N"/>
    <property type="match status" value="1"/>
</dbReference>
<keyword evidence="4" id="KW-0547">Nucleotide-binding</keyword>
<dbReference type="OrthoDB" id="1933539at2759"/>
<dbReference type="GO" id="GO:0000166">
    <property type="term" value="F:nucleotide binding"/>
    <property type="evidence" value="ECO:0007669"/>
    <property type="project" value="UniProtKB-KW"/>
</dbReference>
<reference evidence="7 8" key="1">
    <citation type="journal article" date="2019" name="Sci. Rep.">
        <title>A high-quality genome of Eragrostis curvula grass provides insights into Poaceae evolution and supports new strategies to enhance forage quality.</title>
        <authorList>
            <person name="Carballo J."/>
            <person name="Santos B.A.C.M."/>
            <person name="Zappacosta D."/>
            <person name="Garbus I."/>
            <person name="Selva J.P."/>
            <person name="Gallo C.A."/>
            <person name="Diaz A."/>
            <person name="Albertini E."/>
            <person name="Caccamo M."/>
            <person name="Echenique V."/>
        </authorList>
    </citation>
    <scope>NUCLEOTIDE SEQUENCE [LARGE SCALE GENOMIC DNA]</scope>
    <source>
        <strain evidence="8">cv. Victoria</strain>
        <tissue evidence="7">Leaf</tissue>
    </source>
</reference>
<proteinExistence type="inferred from homology"/>
<keyword evidence="2" id="KW-0433">Leucine-rich repeat</keyword>
<evidence type="ECO:0000256" key="4">
    <source>
        <dbReference type="ARBA" id="ARBA00022741"/>
    </source>
</evidence>
<keyword evidence="5" id="KW-0611">Plant defense</keyword>
<comment type="caution">
    <text evidence="7">The sequence shown here is derived from an EMBL/GenBank/DDBJ whole genome shotgun (WGS) entry which is preliminary data.</text>
</comment>
<keyword evidence="8" id="KW-1185">Reference proteome</keyword>
<feature type="non-terminal residue" evidence="7">
    <location>
        <position position="1"/>
    </location>
</feature>
<dbReference type="EMBL" id="RWGY01000013">
    <property type="protein sequence ID" value="TVU25833.1"/>
    <property type="molecule type" value="Genomic_DNA"/>
</dbReference>
<gene>
    <name evidence="7" type="ORF">EJB05_28343</name>
</gene>
<evidence type="ECO:0000259" key="6">
    <source>
        <dbReference type="Pfam" id="PF18052"/>
    </source>
</evidence>
<organism evidence="7 8">
    <name type="scientific">Eragrostis curvula</name>
    <name type="common">weeping love grass</name>
    <dbReference type="NCBI Taxonomy" id="38414"/>
    <lineage>
        <taxon>Eukaryota</taxon>
        <taxon>Viridiplantae</taxon>
        <taxon>Streptophyta</taxon>
        <taxon>Embryophyta</taxon>
        <taxon>Tracheophyta</taxon>
        <taxon>Spermatophyta</taxon>
        <taxon>Magnoliopsida</taxon>
        <taxon>Liliopsida</taxon>
        <taxon>Poales</taxon>
        <taxon>Poaceae</taxon>
        <taxon>PACMAD clade</taxon>
        <taxon>Chloridoideae</taxon>
        <taxon>Eragrostideae</taxon>
        <taxon>Eragrostidinae</taxon>
        <taxon>Eragrostis</taxon>
    </lineage>
</organism>
<dbReference type="Proteomes" id="UP000324897">
    <property type="component" value="Chromosome 2"/>
</dbReference>
<dbReference type="InterPro" id="IPR041118">
    <property type="entry name" value="Rx_N"/>
</dbReference>
<keyword evidence="3" id="KW-0677">Repeat</keyword>
<evidence type="ECO:0000313" key="8">
    <source>
        <dbReference type="Proteomes" id="UP000324897"/>
    </source>
</evidence>
<evidence type="ECO:0000256" key="5">
    <source>
        <dbReference type="ARBA" id="ARBA00022821"/>
    </source>
</evidence>
<protein>
    <recommendedName>
        <fullName evidence="6">Disease resistance N-terminal domain-containing protein</fullName>
    </recommendedName>
</protein>
<evidence type="ECO:0000256" key="3">
    <source>
        <dbReference type="ARBA" id="ARBA00022737"/>
    </source>
</evidence>
<comment type="similarity">
    <text evidence="1">Belongs to the disease resistance NB-LRR family.</text>
</comment>
<evidence type="ECO:0000256" key="2">
    <source>
        <dbReference type="ARBA" id="ARBA00022614"/>
    </source>
</evidence>
<dbReference type="Gramene" id="TVU25833">
    <property type="protein sequence ID" value="TVU25833"/>
    <property type="gene ID" value="EJB05_28343"/>
</dbReference>
<accession>A0A5J9UQ19</accession>